<dbReference type="InterPro" id="IPR018506">
    <property type="entry name" value="Cyt_B5_heme-BS"/>
</dbReference>
<dbReference type="EMBL" id="WOCE01000010">
    <property type="protein sequence ID" value="KAE9605762.1"/>
    <property type="molecule type" value="Genomic_DNA"/>
</dbReference>
<evidence type="ECO:0000256" key="1">
    <source>
        <dbReference type="ARBA" id="ARBA00004370"/>
    </source>
</evidence>
<reference evidence="10" key="1">
    <citation type="journal article" date="2020" name="Nat. Commun.">
        <title>Genome sequence of the cluster root forming white lupin.</title>
        <authorList>
            <person name="Hufnagel B."/>
            <person name="Marques A."/>
            <person name="Soriano A."/>
            <person name="Marques L."/>
            <person name="Divol F."/>
            <person name="Doumas P."/>
            <person name="Sallet E."/>
            <person name="Mancinotti D."/>
            <person name="Carrere S."/>
            <person name="Marande W."/>
            <person name="Arribat S."/>
            <person name="Keller J."/>
            <person name="Huneau C."/>
            <person name="Blein T."/>
            <person name="Aime D."/>
            <person name="Laguerre M."/>
            <person name="Taylor J."/>
            <person name="Schubert V."/>
            <person name="Nelson M."/>
            <person name="Geu-Flores F."/>
            <person name="Crespi M."/>
            <person name="Gallardo-Guerrero K."/>
            <person name="Delaux P.-M."/>
            <person name="Salse J."/>
            <person name="Berges H."/>
            <person name="Guyot R."/>
            <person name="Gouzy J."/>
            <person name="Peret B."/>
        </authorList>
    </citation>
    <scope>NUCLEOTIDE SEQUENCE [LARGE SCALE GENOMIC DNA]</scope>
    <source>
        <strain evidence="10">cv. Amiga</strain>
    </source>
</reference>
<dbReference type="GO" id="GO:0016020">
    <property type="term" value="C:membrane"/>
    <property type="evidence" value="ECO:0007669"/>
    <property type="project" value="UniProtKB-SubCell"/>
</dbReference>
<evidence type="ECO:0000313" key="10">
    <source>
        <dbReference type="Proteomes" id="UP000447434"/>
    </source>
</evidence>
<keyword evidence="10" id="KW-1185">Reference proteome</keyword>
<dbReference type="PANTHER" id="PTHR19359:SF79">
    <property type="entry name" value="CYTOCHROME B5 ISOFORM C"/>
    <property type="match status" value="1"/>
</dbReference>
<evidence type="ECO:0000256" key="4">
    <source>
        <dbReference type="ARBA" id="ARBA00022723"/>
    </source>
</evidence>
<dbReference type="PANTHER" id="PTHR19359">
    <property type="entry name" value="CYTOCHROME B5"/>
    <property type="match status" value="1"/>
</dbReference>
<comment type="similarity">
    <text evidence="7 8">Belongs to the cytochrome b5 family.</text>
</comment>
<sequence length="143" mass="15784">MAPNFKVYTFEEVSKHNDKNDCWIIVHGKVYDITSFLDDHPGGVEPLLMATEKDASNDFEDIGHSDSAIEDMQNYYVGDIDTNTITAKVENSASPTIQGVVSSTSNESSGSVLKILQYLLPLLILGFAYAMQYYGKSSKQSES</sequence>
<evidence type="ECO:0000313" key="9">
    <source>
        <dbReference type="EMBL" id="KAE9605762.1"/>
    </source>
</evidence>
<dbReference type="PROSITE" id="PS50255">
    <property type="entry name" value="CYTOCHROME_B5_2"/>
    <property type="match status" value="1"/>
</dbReference>
<proteinExistence type="inferred from homology"/>
<dbReference type="InterPro" id="IPR036400">
    <property type="entry name" value="Cyt_B5-like_heme/steroid_sf"/>
</dbReference>
<dbReference type="GO" id="GO:0020037">
    <property type="term" value="F:heme binding"/>
    <property type="evidence" value="ECO:0007669"/>
    <property type="project" value="UniProtKB-UniRule"/>
</dbReference>
<keyword evidence="4 8" id="KW-0479">Metal-binding</keyword>
<keyword evidence="2 8" id="KW-0349">Heme</keyword>
<dbReference type="PRINTS" id="PR00363">
    <property type="entry name" value="CYTOCHROMEB5"/>
</dbReference>
<evidence type="ECO:0000256" key="6">
    <source>
        <dbReference type="ARBA" id="ARBA00023136"/>
    </source>
</evidence>
<dbReference type="SUPFAM" id="SSF55856">
    <property type="entry name" value="Cytochrome b5-like heme/steroid binding domain"/>
    <property type="match status" value="1"/>
</dbReference>
<keyword evidence="5 8" id="KW-0408">Iron</keyword>
<keyword evidence="6" id="KW-0472">Membrane</keyword>
<dbReference type="Proteomes" id="UP000447434">
    <property type="component" value="Chromosome 10"/>
</dbReference>
<dbReference type="Gene3D" id="3.10.120.10">
    <property type="entry name" value="Cytochrome b5-like heme/steroid binding domain"/>
    <property type="match status" value="1"/>
</dbReference>
<evidence type="ECO:0000256" key="7">
    <source>
        <dbReference type="ARBA" id="ARBA00038168"/>
    </source>
</evidence>
<evidence type="ECO:0000256" key="5">
    <source>
        <dbReference type="ARBA" id="ARBA00023004"/>
    </source>
</evidence>
<comment type="caution">
    <text evidence="9">The sequence shown here is derived from an EMBL/GenBank/DDBJ whole genome shotgun (WGS) entry which is preliminary data.</text>
</comment>
<dbReference type="InterPro" id="IPR050668">
    <property type="entry name" value="Cytochrome_b5"/>
</dbReference>
<gene>
    <name evidence="9" type="ORF">Lalb_Chr10g0100751</name>
</gene>
<dbReference type="Pfam" id="PF00173">
    <property type="entry name" value="Cyt-b5"/>
    <property type="match status" value="1"/>
</dbReference>
<dbReference type="AlphaFoldDB" id="A0A6A4PWC6"/>
<evidence type="ECO:0000256" key="8">
    <source>
        <dbReference type="RuleBase" id="RU362121"/>
    </source>
</evidence>
<evidence type="ECO:0000256" key="2">
    <source>
        <dbReference type="ARBA" id="ARBA00022617"/>
    </source>
</evidence>
<dbReference type="OrthoDB" id="260519at2759"/>
<accession>A0A6A4PWC6</accession>
<dbReference type="SMART" id="SM01117">
    <property type="entry name" value="Cyt-b5"/>
    <property type="match status" value="1"/>
</dbReference>
<dbReference type="FunFam" id="3.10.120.10:FF:000002">
    <property type="entry name" value="Cytochrome b5 type B"/>
    <property type="match status" value="1"/>
</dbReference>
<keyword evidence="3" id="KW-0812">Transmembrane</keyword>
<organism evidence="9 10">
    <name type="scientific">Lupinus albus</name>
    <name type="common">White lupine</name>
    <name type="synonym">Lupinus termis</name>
    <dbReference type="NCBI Taxonomy" id="3870"/>
    <lineage>
        <taxon>Eukaryota</taxon>
        <taxon>Viridiplantae</taxon>
        <taxon>Streptophyta</taxon>
        <taxon>Embryophyta</taxon>
        <taxon>Tracheophyta</taxon>
        <taxon>Spermatophyta</taxon>
        <taxon>Magnoliopsida</taxon>
        <taxon>eudicotyledons</taxon>
        <taxon>Gunneridae</taxon>
        <taxon>Pentapetalae</taxon>
        <taxon>rosids</taxon>
        <taxon>fabids</taxon>
        <taxon>Fabales</taxon>
        <taxon>Fabaceae</taxon>
        <taxon>Papilionoideae</taxon>
        <taxon>50 kb inversion clade</taxon>
        <taxon>genistoids sensu lato</taxon>
        <taxon>core genistoids</taxon>
        <taxon>Genisteae</taxon>
        <taxon>Lupinus</taxon>
    </lineage>
</organism>
<comment type="subcellular location">
    <subcellularLocation>
        <location evidence="1">Membrane</location>
    </subcellularLocation>
</comment>
<dbReference type="GO" id="GO:0046872">
    <property type="term" value="F:metal ion binding"/>
    <property type="evidence" value="ECO:0007669"/>
    <property type="project" value="UniProtKB-UniRule"/>
</dbReference>
<evidence type="ECO:0000256" key="3">
    <source>
        <dbReference type="ARBA" id="ARBA00022692"/>
    </source>
</evidence>
<name>A0A6A4PWC6_LUPAL</name>
<protein>
    <submittedName>
        <fullName evidence="9">Putative cytochrome b5-like heme/steroid binding domain-containing protein</fullName>
    </submittedName>
</protein>
<dbReference type="PROSITE" id="PS00191">
    <property type="entry name" value="CYTOCHROME_B5_1"/>
    <property type="match status" value="1"/>
</dbReference>
<dbReference type="InterPro" id="IPR001199">
    <property type="entry name" value="Cyt_B5-like_heme/steroid-bd"/>
</dbReference>